<gene>
    <name evidence="1" type="ORF">SCALOS_LOCUS3638</name>
</gene>
<evidence type="ECO:0000313" key="2">
    <source>
        <dbReference type="Proteomes" id="UP000789860"/>
    </source>
</evidence>
<keyword evidence="2" id="KW-1185">Reference proteome</keyword>
<protein>
    <submittedName>
        <fullName evidence="1">4147_t:CDS:1</fullName>
    </submittedName>
</protein>
<dbReference type="EMBL" id="CAJVPM010004206">
    <property type="protein sequence ID" value="CAG8510522.1"/>
    <property type="molecule type" value="Genomic_DNA"/>
</dbReference>
<proteinExistence type="predicted"/>
<organism evidence="1 2">
    <name type="scientific">Scutellospora calospora</name>
    <dbReference type="NCBI Taxonomy" id="85575"/>
    <lineage>
        <taxon>Eukaryota</taxon>
        <taxon>Fungi</taxon>
        <taxon>Fungi incertae sedis</taxon>
        <taxon>Mucoromycota</taxon>
        <taxon>Glomeromycotina</taxon>
        <taxon>Glomeromycetes</taxon>
        <taxon>Diversisporales</taxon>
        <taxon>Gigasporaceae</taxon>
        <taxon>Scutellospora</taxon>
    </lineage>
</organism>
<name>A0ACA9L6S7_9GLOM</name>
<sequence length="135" mass="15222">MSYWKSLQIWYMCGDKKFTPSKWIPFLMILWFAVICCMAAVNNFGELITTRILLGVAEAGFSPGAFFLLSMWYRQSQLAARFTIFFSGSALAGVFGGLLAYFIVGNMDGKVNLEGWRWLFLLEGLATFVISLISL</sequence>
<comment type="caution">
    <text evidence="1">The sequence shown here is derived from an EMBL/GenBank/DDBJ whole genome shotgun (WGS) entry which is preliminary data.</text>
</comment>
<evidence type="ECO:0000313" key="1">
    <source>
        <dbReference type="EMBL" id="CAG8510522.1"/>
    </source>
</evidence>
<accession>A0ACA9L6S7</accession>
<reference evidence="1" key="1">
    <citation type="submission" date="2021-06" db="EMBL/GenBank/DDBJ databases">
        <authorList>
            <person name="Kallberg Y."/>
            <person name="Tangrot J."/>
            <person name="Rosling A."/>
        </authorList>
    </citation>
    <scope>NUCLEOTIDE SEQUENCE</scope>
    <source>
        <strain evidence="1">AU212A</strain>
    </source>
</reference>
<dbReference type="Proteomes" id="UP000789860">
    <property type="component" value="Unassembled WGS sequence"/>
</dbReference>